<dbReference type="Proteomes" id="UP001216253">
    <property type="component" value="Unassembled WGS sequence"/>
</dbReference>
<name>A0ABT5WLX5_9SPHN</name>
<evidence type="ECO:0000256" key="1">
    <source>
        <dbReference type="SAM" id="MobiDB-lite"/>
    </source>
</evidence>
<protein>
    <submittedName>
        <fullName evidence="2">Uncharacterized protein</fullName>
    </submittedName>
</protein>
<feature type="region of interest" description="Disordered" evidence="1">
    <location>
        <begin position="53"/>
        <end position="81"/>
    </location>
</feature>
<dbReference type="EMBL" id="JARESE010000012">
    <property type="protein sequence ID" value="MDE8651032.1"/>
    <property type="molecule type" value="Genomic_DNA"/>
</dbReference>
<gene>
    <name evidence="2" type="ORF">PYV00_04770</name>
</gene>
<proteinExistence type="predicted"/>
<organism evidence="2 3">
    <name type="scientific">Novosphingobium album</name>
    <name type="common">ex Liu et al. 2023</name>
    <dbReference type="NCBI Taxonomy" id="3031130"/>
    <lineage>
        <taxon>Bacteria</taxon>
        <taxon>Pseudomonadati</taxon>
        <taxon>Pseudomonadota</taxon>
        <taxon>Alphaproteobacteria</taxon>
        <taxon>Sphingomonadales</taxon>
        <taxon>Sphingomonadaceae</taxon>
        <taxon>Novosphingobium</taxon>
    </lineage>
</organism>
<evidence type="ECO:0000313" key="3">
    <source>
        <dbReference type="Proteomes" id="UP001216253"/>
    </source>
</evidence>
<keyword evidence="3" id="KW-1185">Reference proteome</keyword>
<comment type="caution">
    <text evidence="2">The sequence shown here is derived from an EMBL/GenBank/DDBJ whole genome shotgun (WGS) entry which is preliminary data.</text>
</comment>
<accession>A0ABT5WLX5</accession>
<sequence>MERIRVAFLAGITASVALQCPSAHARKVLTNLDIDRDRDFDLARDIAIRAQASGETATARGVRPGYPKEKLGPHWSFQPLDDGPQIEMGALGGGRKGMPKIAHVGLNWDF</sequence>
<evidence type="ECO:0000313" key="2">
    <source>
        <dbReference type="EMBL" id="MDE8651032.1"/>
    </source>
</evidence>
<reference evidence="2 3" key="1">
    <citation type="submission" date="2023-03" db="EMBL/GenBank/DDBJ databases">
        <title>NovoSphingobium album sp. nov. isolated from polycyclic aromatic hydrocarbons- and heavy-metal polluted soil.</title>
        <authorList>
            <person name="Liu Z."/>
            <person name="Wang K."/>
        </authorList>
    </citation>
    <scope>NUCLEOTIDE SEQUENCE [LARGE SCALE GENOMIC DNA]</scope>
    <source>
        <strain evidence="2 3">H3SJ31-1</strain>
    </source>
</reference>